<organism evidence="1 2">
    <name type="scientific">Methylobacterium radiotolerans</name>
    <dbReference type="NCBI Taxonomy" id="31998"/>
    <lineage>
        <taxon>Bacteria</taxon>
        <taxon>Pseudomonadati</taxon>
        <taxon>Pseudomonadota</taxon>
        <taxon>Alphaproteobacteria</taxon>
        <taxon>Hyphomicrobiales</taxon>
        <taxon>Methylobacteriaceae</taxon>
        <taxon>Methylobacterium</taxon>
    </lineage>
</organism>
<dbReference type="RefSeq" id="WP_029361162.1">
    <property type="nucleotide sequence ID" value="NZ_CAJCKR010000067.1"/>
</dbReference>
<gene>
    <name evidence="1" type="ORF">ABIC20_006773</name>
</gene>
<protein>
    <submittedName>
        <fullName evidence="1">Uncharacterized protein</fullName>
    </submittedName>
</protein>
<dbReference type="Proteomes" id="UP001549119">
    <property type="component" value="Unassembled WGS sequence"/>
</dbReference>
<accession>A0ABV2NSE3</accession>
<evidence type="ECO:0000313" key="1">
    <source>
        <dbReference type="EMBL" id="MET3869395.1"/>
    </source>
</evidence>
<evidence type="ECO:0000313" key="2">
    <source>
        <dbReference type="Proteomes" id="UP001549119"/>
    </source>
</evidence>
<sequence>MIIRHTRRLQRSGDAVTSRDGRLVAHCPAESGWSALGLIDLGGRATVVALVGPDDARAFRFLNPDGAPLASCAAEFLAAPRDGAGPLDWQAEALLTDDDGAAGSRAMIEDIHLLIEALARAAAANPEQAVRVVTGGGSDPRAQAMHAALARLNGAPAGSPPHLPELVTKEIVARGGQETRHPDGGDLRFSIYLPMPGFRFVGYSADRNETLCTLIGKNSRLASALLDVRTNTAYARPNLASVGFDAATLVQVRLWRQYLLPALIDGAARSTRVGIVFEHAHISHAIWNELAAVDDVLSLGRSPAVFLFASCNEPIFPVDAVFPEVAGRVYRGIEGPLPLLQAAVTGAATFLPFRSYRVSQRLADRLAALARSAEPALDARLADAARRATIVLIGLRLENRQWVRQLDGYVGLIRRLGRRRGERFLVLVDGHNTLARAKGGFVESYCESLVPATGTVPSIVQMEIDLIDALRRRVADIANVDLLPLVPCSMGASLVAALHTDLFVTHFGAGLAKYKWVANAPGCVISSRSVLSGKDDLRIYDTEIFRENVSACFYFPAERVTDLDTSSNALHVPGSREREDFDLDLEEFARFVEECLPKKRAARARWLGRLNFFRNRATPTRQGPDCWDRHR</sequence>
<name>A0ABV2NSE3_9HYPH</name>
<keyword evidence="2" id="KW-1185">Reference proteome</keyword>
<comment type="caution">
    <text evidence="1">The sequence shown here is derived from an EMBL/GenBank/DDBJ whole genome shotgun (WGS) entry which is preliminary data.</text>
</comment>
<reference evidence="1 2" key="1">
    <citation type="submission" date="2024-06" db="EMBL/GenBank/DDBJ databases">
        <title>Genomics of switchgrass bacterial isolates.</title>
        <authorList>
            <person name="Shade A."/>
        </authorList>
    </citation>
    <scope>NUCLEOTIDE SEQUENCE [LARGE SCALE GENOMIC DNA]</scope>
    <source>
        <strain evidence="1 2">PvP084</strain>
    </source>
</reference>
<dbReference type="EMBL" id="JBEPNW010000003">
    <property type="protein sequence ID" value="MET3869395.1"/>
    <property type="molecule type" value="Genomic_DNA"/>
</dbReference>
<proteinExistence type="predicted"/>